<evidence type="ECO:0000256" key="1">
    <source>
        <dbReference type="SAM" id="SignalP"/>
    </source>
</evidence>
<gene>
    <name evidence="2" type="ORF">COB20_13005</name>
</gene>
<reference evidence="3" key="1">
    <citation type="submission" date="2017-08" db="EMBL/GenBank/DDBJ databases">
        <title>A dynamic microbial community with high functional redundancy inhabits the cold, oxic subseafloor aquifer.</title>
        <authorList>
            <person name="Tully B.J."/>
            <person name="Wheat C.G."/>
            <person name="Glazer B.T."/>
            <person name="Huber J.A."/>
        </authorList>
    </citation>
    <scope>NUCLEOTIDE SEQUENCE [LARGE SCALE GENOMIC DNA]</scope>
</reference>
<evidence type="ECO:0000313" key="3">
    <source>
        <dbReference type="Proteomes" id="UP000218767"/>
    </source>
</evidence>
<proteinExistence type="predicted"/>
<dbReference type="Proteomes" id="UP000218767">
    <property type="component" value="Unassembled WGS sequence"/>
</dbReference>
<dbReference type="GO" id="GO:0006974">
    <property type="term" value="P:DNA damage response"/>
    <property type="evidence" value="ECO:0007669"/>
    <property type="project" value="TreeGrafter"/>
</dbReference>
<feature type="signal peptide" evidence="1">
    <location>
        <begin position="1"/>
        <end position="25"/>
    </location>
</feature>
<dbReference type="EMBL" id="NVUL01000076">
    <property type="protein sequence ID" value="PCI75377.1"/>
    <property type="molecule type" value="Genomic_DNA"/>
</dbReference>
<name>A0A2A4WZY1_9GAMM</name>
<dbReference type="InterPro" id="IPR007497">
    <property type="entry name" value="SIMPL/DUF541"/>
</dbReference>
<dbReference type="Pfam" id="PF04402">
    <property type="entry name" value="SIMPL"/>
    <property type="match status" value="1"/>
</dbReference>
<evidence type="ECO:0000313" key="2">
    <source>
        <dbReference type="EMBL" id="PCI75377.1"/>
    </source>
</evidence>
<dbReference type="Gene3D" id="3.30.70.2970">
    <property type="entry name" value="Protein of unknown function (DUF541), domain 2"/>
    <property type="match status" value="1"/>
</dbReference>
<comment type="caution">
    <text evidence="2">The sequence shown here is derived from an EMBL/GenBank/DDBJ whole genome shotgun (WGS) entry which is preliminary data.</text>
</comment>
<protein>
    <recommendedName>
        <fullName evidence="4">SIMPL domain-containing protein</fullName>
    </recommendedName>
</protein>
<organism evidence="2 3">
    <name type="scientific">SAR86 cluster bacterium</name>
    <dbReference type="NCBI Taxonomy" id="2030880"/>
    <lineage>
        <taxon>Bacteria</taxon>
        <taxon>Pseudomonadati</taxon>
        <taxon>Pseudomonadota</taxon>
        <taxon>Gammaproteobacteria</taxon>
        <taxon>SAR86 cluster</taxon>
    </lineage>
</organism>
<dbReference type="Gene3D" id="3.30.110.170">
    <property type="entry name" value="Protein of unknown function (DUF541), domain 1"/>
    <property type="match status" value="1"/>
</dbReference>
<accession>A0A2A4WZY1</accession>
<evidence type="ECO:0008006" key="4">
    <source>
        <dbReference type="Google" id="ProtNLM"/>
    </source>
</evidence>
<dbReference type="AlphaFoldDB" id="A0A2A4WZY1"/>
<feature type="chain" id="PRO_5013195736" description="SIMPL domain-containing protein" evidence="1">
    <location>
        <begin position="26"/>
        <end position="263"/>
    </location>
</feature>
<sequence>MNKLLSLSLAAAALSVFSHSSLAQAQLSGTPDELREFLHPRPNTVNINGDGELTAYKDMAKVSLMVTSDERSLSQAMEVNQALRLELIQEFVAAGIPQDAINNSKFSSSPQFGLFGRNPNSFEVSARMEIEVISEEHLQLLAAAADEHDEVEFESTEFEHSEEDAFEDQVREMALQDVMAQKAFYESSLGLELKAINFFYGGIRQLSRAMPRAMMTQELAMDANSRGAVSSLAVSAAAAVAPTFDEVEYQTNINVVFEIINEN</sequence>
<dbReference type="InterPro" id="IPR052022">
    <property type="entry name" value="26kDa_periplasmic_antigen"/>
</dbReference>
<keyword evidence="1" id="KW-0732">Signal</keyword>
<dbReference type="PANTHER" id="PTHR34387">
    <property type="entry name" value="SLR1258 PROTEIN"/>
    <property type="match status" value="1"/>
</dbReference>
<dbReference type="PANTHER" id="PTHR34387:SF2">
    <property type="entry name" value="SLR1258 PROTEIN"/>
    <property type="match status" value="1"/>
</dbReference>